<dbReference type="RefSeq" id="WP_258569120.1">
    <property type="nucleotide sequence ID" value="NZ_JAKUDN010000001.1"/>
</dbReference>
<proteinExistence type="predicted"/>
<organism evidence="2 3">
    <name type="scientific">Candidatus Synchoanobacter obligatus</name>
    <dbReference type="NCBI Taxonomy" id="2919597"/>
    <lineage>
        <taxon>Bacteria</taxon>
        <taxon>Pseudomonadati</taxon>
        <taxon>Pseudomonadota</taxon>
        <taxon>Gammaproteobacteria</taxon>
        <taxon>Candidatus Comchoanobacterales</taxon>
        <taxon>Candidatus Comchoanobacteraceae</taxon>
        <taxon>Candidatus Synchoanobacter</taxon>
    </lineage>
</organism>
<keyword evidence="3" id="KW-1185">Reference proteome</keyword>
<evidence type="ECO:0000313" key="2">
    <source>
        <dbReference type="EMBL" id="MCP8352015.1"/>
    </source>
</evidence>
<name>A0ABT1L4B6_9GAMM</name>
<gene>
    <name evidence="2" type="ORF">MKS91_01750</name>
</gene>
<dbReference type="EMBL" id="JAKUDN010000001">
    <property type="protein sequence ID" value="MCP8352015.1"/>
    <property type="molecule type" value="Genomic_DNA"/>
</dbReference>
<sequence length="158" mass="17648">MLGHIFYTLDKLIAMISVVIMLKIIVSLGVVFGLGVLPWLEKYKIAIPESMARWTQHFSSVLLLFFVNEQLVKLIHAGMLSLPEVLSLPCYQRKKLENPVVSQLMLNGTLPKNKALQANPDNLENSQIKGLIQEGRVSKETALIGTLAYTLMVNTTIE</sequence>
<evidence type="ECO:0000256" key="1">
    <source>
        <dbReference type="SAM" id="Phobius"/>
    </source>
</evidence>
<comment type="caution">
    <text evidence="2">The sequence shown here is derived from an EMBL/GenBank/DDBJ whole genome shotgun (WGS) entry which is preliminary data.</text>
</comment>
<feature type="transmembrane region" description="Helical" evidence="1">
    <location>
        <begin position="12"/>
        <end position="40"/>
    </location>
</feature>
<protein>
    <submittedName>
        <fullName evidence="2">Uncharacterized protein</fullName>
    </submittedName>
</protein>
<dbReference type="Proteomes" id="UP001320768">
    <property type="component" value="Unassembled WGS sequence"/>
</dbReference>
<keyword evidence="1" id="KW-0812">Transmembrane</keyword>
<reference evidence="2 3" key="1">
    <citation type="journal article" date="2022" name="Nat. Microbiol.">
        <title>The microbiome of a bacterivorous marine choanoflagellate contains a resource-demanding obligate bacterial associate.</title>
        <authorList>
            <person name="Needham D.M."/>
            <person name="Poirier C."/>
            <person name="Bachy C."/>
            <person name="George E.E."/>
            <person name="Wilken S."/>
            <person name="Yung C.C.M."/>
            <person name="Limardo A.J."/>
            <person name="Morando M."/>
            <person name="Sudek L."/>
            <person name="Malmstrom R.R."/>
            <person name="Keeling P.J."/>
            <person name="Santoro A.E."/>
            <person name="Worden A.Z."/>
        </authorList>
    </citation>
    <scope>NUCLEOTIDE SEQUENCE [LARGE SCALE GENOMIC DNA]</scope>
    <source>
        <strain evidence="2 3">Comchoano-2</strain>
    </source>
</reference>
<evidence type="ECO:0000313" key="3">
    <source>
        <dbReference type="Proteomes" id="UP001320768"/>
    </source>
</evidence>
<keyword evidence="1" id="KW-0472">Membrane</keyword>
<accession>A0ABT1L4B6</accession>
<keyword evidence="1" id="KW-1133">Transmembrane helix</keyword>